<feature type="transmembrane region" description="Helical" evidence="5">
    <location>
        <begin position="396"/>
        <end position="419"/>
    </location>
</feature>
<organism evidence="6 7">
    <name type="scientific">Plectus sambesii</name>
    <dbReference type="NCBI Taxonomy" id="2011161"/>
    <lineage>
        <taxon>Eukaryota</taxon>
        <taxon>Metazoa</taxon>
        <taxon>Ecdysozoa</taxon>
        <taxon>Nematoda</taxon>
        <taxon>Chromadorea</taxon>
        <taxon>Plectida</taxon>
        <taxon>Plectina</taxon>
        <taxon>Plectoidea</taxon>
        <taxon>Plectidae</taxon>
        <taxon>Plectus</taxon>
    </lineage>
</organism>
<feature type="transmembrane region" description="Helical" evidence="5">
    <location>
        <begin position="291"/>
        <end position="317"/>
    </location>
</feature>
<sequence>MSAAEHDNRIGLFGATSYVVGNIIGSGIFVSPSGILRRTNSVGLSLIIWVVSGLITVLGAFCYIELGTAIRESGADFAYICYVKWYPIAFAFMWVNVILTYPASAAVGIETFGEYVLTALEPIVCIEATNRAIAKKLFAFAMILLLTMTNLLSLKRYASRLQILFTAAKVLAMIIIIVTGFYYLAFRGGSSNFSNLMDHSKYSPGDLTLAVYGGLWAYGGYNVLNFGIEEIKNPRRTVPLAFLIGLALVTLLYLTINVAYFAVLSQDEMLDSETIAVAQQFATKALGNFAYAYPAIIGIVLCGTTNSAIFSSSRYMFAAARRGHLPSSVAILNIDTDSPRVAVVAFSLLTMAMSFIGDIEQLINYVISLSWFQTCFTLAALIWIRFKHIPVHEKALTFNLAIPFLYLLVSIMLVAVPIYQRPVETAIGVGLLLSGFMVYYALLKTRMTPQFLRNLNESSTEACQKFFLGVPQLSTGSSAEVRQRKNTVVDNTSNVSIKEQKF</sequence>
<evidence type="ECO:0000256" key="3">
    <source>
        <dbReference type="ARBA" id="ARBA00022989"/>
    </source>
</evidence>
<comment type="subcellular location">
    <subcellularLocation>
        <location evidence="1">Membrane</location>
        <topology evidence="1">Multi-pass membrane protein</topology>
    </subcellularLocation>
</comment>
<feature type="transmembrane region" description="Helical" evidence="5">
    <location>
        <begin position="12"/>
        <end position="30"/>
    </location>
</feature>
<reference evidence="7" key="1">
    <citation type="submission" date="2022-11" db="UniProtKB">
        <authorList>
            <consortium name="WormBaseParasite"/>
        </authorList>
    </citation>
    <scope>IDENTIFICATION</scope>
</reference>
<dbReference type="AlphaFoldDB" id="A0A914W5W8"/>
<dbReference type="WBParaSite" id="PSAMB.scaffold3122size38986.g20408.t1">
    <property type="protein sequence ID" value="PSAMB.scaffold3122size38986.g20408.t1"/>
    <property type="gene ID" value="PSAMB.scaffold3122size38986.g20408"/>
</dbReference>
<dbReference type="Proteomes" id="UP000887566">
    <property type="component" value="Unplaced"/>
</dbReference>
<feature type="transmembrane region" description="Helical" evidence="5">
    <location>
        <begin position="425"/>
        <end position="443"/>
    </location>
</feature>
<dbReference type="InterPro" id="IPR050598">
    <property type="entry name" value="AminoAcid_Transporter"/>
</dbReference>
<proteinExistence type="predicted"/>
<keyword evidence="6" id="KW-1185">Reference proteome</keyword>
<feature type="transmembrane region" description="Helical" evidence="5">
    <location>
        <begin position="137"/>
        <end position="154"/>
    </location>
</feature>
<evidence type="ECO:0000256" key="1">
    <source>
        <dbReference type="ARBA" id="ARBA00004141"/>
    </source>
</evidence>
<dbReference type="InterPro" id="IPR002293">
    <property type="entry name" value="AA/rel_permease1"/>
</dbReference>
<name>A0A914W5W8_9BILA</name>
<feature type="transmembrane region" description="Helical" evidence="5">
    <location>
        <begin position="209"/>
        <end position="228"/>
    </location>
</feature>
<feature type="transmembrane region" description="Helical" evidence="5">
    <location>
        <begin position="161"/>
        <end position="185"/>
    </location>
</feature>
<evidence type="ECO:0000313" key="6">
    <source>
        <dbReference type="Proteomes" id="UP000887566"/>
    </source>
</evidence>
<dbReference type="Pfam" id="PF13520">
    <property type="entry name" value="AA_permease_2"/>
    <property type="match status" value="1"/>
</dbReference>
<evidence type="ECO:0000256" key="2">
    <source>
        <dbReference type="ARBA" id="ARBA00022692"/>
    </source>
</evidence>
<keyword evidence="3 5" id="KW-1133">Transmembrane helix</keyword>
<feature type="transmembrane region" description="Helical" evidence="5">
    <location>
        <begin position="42"/>
        <end position="64"/>
    </location>
</feature>
<evidence type="ECO:0000256" key="4">
    <source>
        <dbReference type="ARBA" id="ARBA00023136"/>
    </source>
</evidence>
<dbReference type="FunFam" id="1.20.1740.10:FF:000058">
    <property type="entry name" value="Amino Acid Transporter"/>
    <property type="match status" value="1"/>
</dbReference>
<protein>
    <submittedName>
        <fullName evidence="7">Uncharacterized protein</fullName>
    </submittedName>
</protein>
<feature type="transmembrane region" description="Helical" evidence="5">
    <location>
        <begin position="85"/>
        <end position="109"/>
    </location>
</feature>
<dbReference type="PANTHER" id="PTHR11785">
    <property type="entry name" value="AMINO ACID TRANSPORTER"/>
    <property type="match status" value="1"/>
</dbReference>
<evidence type="ECO:0000256" key="5">
    <source>
        <dbReference type="SAM" id="Phobius"/>
    </source>
</evidence>
<accession>A0A914W5W8</accession>
<keyword evidence="4 5" id="KW-0472">Membrane</keyword>
<dbReference type="PANTHER" id="PTHR11785:SF302">
    <property type="entry name" value="AMINO ACID TRANSPORTER"/>
    <property type="match status" value="1"/>
</dbReference>
<dbReference type="PIRSF" id="PIRSF006060">
    <property type="entry name" value="AA_transporter"/>
    <property type="match status" value="1"/>
</dbReference>
<evidence type="ECO:0000313" key="7">
    <source>
        <dbReference type="WBParaSite" id="PSAMB.scaffold3122size38986.g20408.t1"/>
    </source>
</evidence>
<feature type="transmembrane region" description="Helical" evidence="5">
    <location>
        <begin position="338"/>
        <end position="356"/>
    </location>
</feature>
<keyword evidence="2 5" id="KW-0812">Transmembrane</keyword>
<dbReference type="GO" id="GO:0015179">
    <property type="term" value="F:L-amino acid transmembrane transporter activity"/>
    <property type="evidence" value="ECO:0007669"/>
    <property type="project" value="TreeGrafter"/>
</dbReference>
<dbReference type="GO" id="GO:0016020">
    <property type="term" value="C:membrane"/>
    <property type="evidence" value="ECO:0007669"/>
    <property type="project" value="UniProtKB-SubCell"/>
</dbReference>
<feature type="transmembrane region" description="Helical" evidence="5">
    <location>
        <begin position="240"/>
        <end position="263"/>
    </location>
</feature>
<dbReference type="Gene3D" id="1.20.1740.10">
    <property type="entry name" value="Amino acid/polyamine transporter I"/>
    <property type="match status" value="1"/>
</dbReference>
<feature type="transmembrane region" description="Helical" evidence="5">
    <location>
        <begin position="362"/>
        <end position="384"/>
    </location>
</feature>